<keyword evidence="2" id="KW-1185">Reference proteome</keyword>
<sequence length="53" mass="5870">PVAIIVAEWQKSNKLTSHQLSHALADGQISSSWLMTTPDLHLEGTMHTTEMIL</sequence>
<proteinExistence type="predicted"/>
<feature type="non-terminal residue" evidence="1">
    <location>
        <position position="53"/>
    </location>
</feature>
<dbReference type="AlphaFoldDB" id="A0A5E4NNG3"/>
<protein>
    <submittedName>
        <fullName evidence="1">Uncharacterized protein</fullName>
    </submittedName>
</protein>
<feature type="non-terminal residue" evidence="1">
    <location>
        <position position="1"/>
    </location>
</feature>
<evidence type="ECO:0000313" key="1">
    <source>
        <dbReference type="EMBL" id="VVC46502.1"/>
    </source>
</evidence>
<name>A0A5E4NNG3_9HEMI</name>
<dbReference type="EMBL" id="CABPRJ010002582">
    <property type="protein sequence ID" value="VVC46502.1"/>
    <property type="molecule type" value="Genomic_DNA"/>
</dbReference>
<organism evidence="1 2">
    <name type="scientific">Cinara cedri</name>
    <dbReference type="NCBI Taxonomy" id="506608"/>
    <lineage>
        <taxon>Eukaryota</taxon>
        <taxon>Metazoa</taxon>
        <taxon>Ecdysozoa</taxon>
        <taxon>Arthropoda</taxon>
        <taxon>Hexapoda</taxon>
        <taxon>Insecta</taxon>
        <taxon>Pterygota</taxon>
        <taxon>Neoptera</taxon>
        <taxon>Paraneoptera</taxon>
        <taxon>Hemiptera</taxon>
        <taxon>Sternorrhyncha</taxon>
        <taxon>Aphidomorpha</taxon>
        <taxon>Aphidoidea</taxon>
        <taxon>Aphididae</taxon>
        <taxon>Lachninae</taxon>
        <taxon>Cinara</taxon>
    </lineage>
</organism>
<evidence type="ECO:0000313" key="2">
    <source>
        <dbReference type="Proteomes" id="UP000325440"/>
    </source>
</evidence>
<reference evidence="1 2" key="1">
    <citation type="submission" date="2019-08" db="EMBL/GenBank/DDBJ databases">
        <authorList>
            <person name="Alioto T."/>
            <person name="Alioto T."/>
            <person name="Gomez Garrido J."/>
        </authorList>
    </citation>
    <scope>NUCLEOTIDE SEQUENCE [LARGE SCALE GENOMIC DNA]</scope>
</reference>
<dbReference type="Proteomes" id="UP000325440">
    <property type="component" value="Unassembled WGS sequence"/>
</dbReference>
<dbReference type="OrthoDB" id="10421775at2759"/>
<gene>
    <name evidence="1" type="ORF">CINCED_3A012324</name>
</gene>
<accession>A0A5E4NNG3</accession>